<gene>
    <name evidence="1" type="ORF">V9T40_010008</name>
</gene>
<protein>
    <submittedName>
        <fullName evidence="1">Uncharacterized protein</fullName>
    </submittedName>
</protein>
<evidence type="ECO:0000313" key="1">
    <source>
        <dbReference type="EMBL" id="KAK7597783.1"/>
    </source>
</evidence>
<dbReference type="Proteomes" id="UP001367676">
    <property type="component" value="Unassembled WGS sequence"/>
</dbReference>
<dbReference type="AlphaFoldDB" id="A0AAN9Y702"/>
<dbReference type="Gene3D" id="1.10.10.60">
    <property type="entry name" value="Homeodomain-like"/>
    <property type="match status" value="1"/>
</dbReference>
<name>A0AAN9Y702_9HEMI</name>
<sequence>MSEKKRKLKFTREILDTCKERIKNGESKRFVAKTIGVNEATLRKRLRLDTVPVTLGRFNHTFTPEQEAQLKEHICAFEKRHYGITKKKLMKFVFDFAEKNEISHRFNGKTGKAGKKFVYSFLKRNKLSFRQPEKISQYRASCFNRIQVDKFFENLKQLYEMYAYPPHRIFNMDESGISTVPNKLPKVVAPRGKKTVEKIAAADRGESMTVVCVCNPMGFPVPPALIMPRVRYHEQLYADAPIGAAEFHNAKGYMTSHIFLEWLEHFQSHVKATPNDKSSFTARQPCYPPNFSSCELF</sequence>
<keyword evidence="2" id="KW-1185">Reference proteome</keyword>
<evidence type="ECO:0000313" key="2">
    <source>
        <dbReference type="Proteomes" id="UP001367676"/>
    </source>
</evidence>
<organism evidence="1 2">
    <name type="scientific">Parthenolecanium corni</name>
    <dbReference type="NCBI Taxonomy" id="536013"/>
    <lineage>
        <taxon>Eukaryota</taxon>
        <taxon>Metazoa</taxon>
        <taxon>Ecdysozoa</taxon>
        <taxon>Arthropoda</taxon>
        <taxon>Hexapoda</taxon>
        <taxon>Insecta</taxon>
        <taxon>Pterygota</taxon>
        <taxon>Neoptera</taxon>
        <taxon>Paraneoptera</taxon>
        <taxon>Hemiptera</taxon>
        <taxon>Sternorrhyncha</taxon>
        <taxon>Coccoidea</taxon>
        <taxon>Coccidae</taxon>
        <taxon>Parthenolecanium</taxon>
    </lineage>
</organism>
<dbReference type="EMBL" id="JBBCAQ010000017">
    <property type="protein sequence ID" value="KAK7597783.1"/>
    <property type="molecule type" value="Genomic_DNA"/>
</dbReference>
<reference evidence="1 2" key="1">
    <citation type="submission" date="2024-03" db="EMBL/GenBank/DDBJ databases">
        <title>Adaptation during the transition from Ophiocordyceps entomopathogen to insect associate is accompanied by gene loss and intensified selection.</title>
        <authorList>
            <person name="Ward C.M."/>
            <person name="Onetto C.A."/>
            <person name="Borneman A.R."/>
        </authorList>
    </citation>
    <scope>NUCLEOTIDE SEQUENCE [LARGE SCALE GENOMIC DNA]</scope>
    <source>
        <strain evidence="1">AWRI1</strain>
        <tissue evidence="1">Single Adult Female</tissue>
    </source>
</reference>
<proteinExistence type="predicted"/>
<comment type="caution">
    <text evidence="1">The sequence shown here is derived from an EMBL/GenBank/DDBJ whole genome shotgun (WGS) entry which is preliminary data.</text>
</comment>
<accession>A0AAN9Y702</accession>